<accession>A0A085U643</accession>
<evidence type="ECO:0000256" key="6">
    <source>
        <dbReference type="SAM" id="Phobius"/>
    </source>
</evidence>
<keyword evidence="9" id="KW-1185">Reference proteome</keyword>
<evidence type="ECO:0000256" key="5">
    <source>
        <dbReference type="ARBA" id="ARBA00023136"/>
    </source>
</evidence>
<feature type="transmembrane region" description="Helical" evidence="6">
    <location>
        <begin position="21"/>
        <end position="39"/>
    </location>
</feature>
<evidence type="ECO:0000313" key="9">
    <source>
        <dbReference type="Proteomes" id="UP000255169"/>
    </source>
</evidence>
<dbReference type="InterPro" id="IPR020907">
    <property type="entry name" value="MgrB"/>
</dbReference>
<dbReference type="EMBL" id="UHJG01000001">
    <property type="protein sequence ID" value="SUP98542.1"/>
    <property type="molecule type" value="Genomic_DNA"/>
</dbReference>
<proteinExistence type="predicted"/>
<keyword evidence="1" id="KW-1003">Cell membrane</keyword>
<evidence type="ECO:0000313" key="8">
    <source>
        <dbReference type="EMBL" id="SUP98542.1"/>
    </source>
</evidence>
<reference evidence="7" key="1">
    <citation type="journal article" date="2015" name="Genome Announc.">
        <title>Complete Genome Sequence of Yersinia ruckeri Strain CSF007-82, Etiologic Agent of Red Mouth Disease in Salmonid Fish.</title>
        <authorList>
            <person name="Nelson M.C."/>
            <person name="LaPatra S.E."/>
            <person name="Welch T.J."/>
            <person name="Graf J."/>
        </authorList>
    </citation>
    <scope>NUCLEOTIDE SEQUENCE</scope>
    <source>
        <strain evidence="7">CSF007-82</strain>
    </source>
</reference>
<evidence type="ECO:0000256" key="4">
    <source>
        <dbReference type="ARBA" id="ARBA00022989"/>
    </source>
</evidence>
<keyword evidence="4 6" id="KW-1133">Transmembrane helix</keyword>
<evidence type="ECO:0000256" key="2">
    <source>
        <dbReference type="ARBA" id="ARBA00022519"/>
    </source>
</evidence>
<dbReference type="KEGG" id="yrb:UGYR_03160"/>
<reference evidence="8 9" key="2">
    <citation type="submission" date="2018-06" db="EMBL/GenBank/DDBJ databases">
        <authorList>
            <consortium name="Pathogen Informatics"/>
            <person name="Doyle S."/>
        </authorList>
    </citation>
    <scope>NUCLEOTIDE SEQUENCE [LARGE SCALE GENOMIC DNA]</scope>
    <source>
        <strain evidence="8 9">NCTC10476</strain>
    </source>
</reference>
<organism evidence="7">
    <name type="scientific">Yersinia ruckeri</name>
    <dbReference type="NCBI Taxonomy" id="29486"/>
    <lineage>
        <taxon>Bacteria</taxon>
        <taxon>Pseudomonadati</taxon>
        <taxon>Pseudomonadota</taxon>
        <taxon>Gammaproteobacteria</taxon>
        <taxon>Enterobacterales</taxon>
        <taxon>Yersiniaceae</taxon>
        <taxon>Yersinia</taxon>
    </lineage>
</organism>
<keyword evidence="2" id="KW-0997">Cell inner membrane</keyword>
<dbReference type="AlphaFoldDB" id="A0A085U643"/>
<keyword evidence="3 6" id="KW-0812">Transmembrane</keyword>
<evidence type="ECO:0000256" key="1">
    <source>
        <dbReference type="ARBA" id="ARBA00022475"/>
    </source>
</evidence>
<dbReference type="Proteomes" id="UP000255169">
    <property type="component" value="Unassembled WGS sequence"/>
</dbReference>
<sequence>MLGQNRVDENILKVPDVKIKKLVATVFLIAVCCLFYLLALDSYCDQGGSFSNGICSITSIVPW</sequence>
<dbReference type="PATRIC" id="fig|29486.44.peg.2043"/>
<evidence type="ECO:0000256" key="3">
    <source>
        <dbReference type="ARBA" id="ARBA00022692"/>
    </source>
</evidence>
<protein>
    <submittedName>
        <fullName evidence="8">PhoPQ regulatory protein</fullName>
    </submittedName>
</protein>
<dbReference type="Pfam" id="PF13998">
    <property type="entry name" value="MgrB"/>
    <property type="match status" value="1"/>
</dbReference>
<keyword evidence="5 6" id="KW-0472">Membrane</keyword>
<name>A0A085U643_YERRU</name>
<dbReference type="eggNOG" id="ENOG5031S99">
    <property type="taxonomic scope" value="Bacteria"/>
</dbReference>
<dbReference type="STRING" id="29486.UGYR_03160"/>
<gene>
    <name evidence="7" type="ORF">CSF007_10290</name>
    <name evidence="8" type="ORF">NCTC10476_00095</name>
</gene>
<evidence type="ECO:0000313" key="7">
    <source>
        <dbReference type="EMBL" id="CEK27808.1"/>
    </source>
</evidence>
<dbReference type="EMBL" id="LN681231">
    <property type="protein sequence ID" value="CEK27808.1"/>
    <property type="molecule type" value="Genomic_DNA"/>
</dbReference>